<dbReference type="Pfam" id="PF04116">
    <property type="entry name" value="FA_hydroxylase"/>
    <property type="match status" value="1"/>
</dbReference>
<feature type="region of interest" description="Disordered" evidence="5">
    <location>
        <begin position="22"/>
        <end position="69"/>
    </location>
</feature>
<keyword evidence="3 6" id="KW-1133">Transmembrane helix</keyword>
<evidence type="ECO:0000256" key="1">
    <source>
        <dbReference type="ARBA" id="ARBA00004370"/>
    </source>
</evidence>
<protein>
    <recommendedName>
        <fullName evidence="7">Fatty acid hydroxylase domain-containing protein</fullName>
    </recommendedName>
</protein>
<evidence type="ECO:0000256" key="4">
    <source>
        <dbReference type="ARBA" id="ARBA00023136"/>
    </source>
</evidence>
<dbReference type="GO" id="GO:0005506">
    <property type="term" value="F:iron ion binding"/>
    <property type="evidence" value="ECO:0007669"/>
    <property type="project" value="InterPro"/>
</dbReference>
<keyword evidence="4 6" id="KW-0472">Membrane</keyword>
<dbReference type="GO" id="GO:0016491">
    <property type="term" value="F:oxidoreductase activity"/>
    <property type="evidence" value="ECO:0007669"/>
    <property type="project" value="InterPro"/>
</dbReference>
<evidence type="ECO:0000313" key="9">
    <source>
        <dbReference type="Proteomes" id="UP000626109"/>
    </source>
</evidence>
<feature type="compositionally biased region" description="Low complexity" evidence="5">
    <location>
        <begin position="47"/>
        <end position="69"/>
    </location>
</feature>
<evidence type="ECO:0000259" key="7">
    <source>
        <dbReference type="Pfam" id="PF04116"/>
    </source>
</evidence>
<evidence type="ECO:0000313" key="8">
    <source>
        <dbReference type="EMBL" id="CAE8738680.1"/>
    </source>
</evidence>
<accession>A0A813LUK8</accession>
<proteinExistence type="predicted"/>
<evidence type="ECO:0000256" key="2">
    <source>
        <dbReference type="ARBA" id="ARBA00022692"/>
    </source>
</evidence>
<comment type="subcellular location">
    <subcellularLocation>
        <location evidence="1">Membrane</location>
    </subcellularLocation>
</comment>
<dbReference type="EMBL" id="CAJNNW010036980">
    <property type="protein sequence ID" value="CAE8738680.1"/>
    <property type="molecule type" value="Genomic_DNA"/>
</dbReference>
<dbReference type="AlphaFoldDB" id="A0A813LUK8"/>
<sequence length="512" mass="55731">VRARGSRLRKEDFVRAVLSVLPASPTPPSSCGALEGSCGSSDHPEEAQLPAQSLSSLASPEPLSRSPAALAAKVEEPARPDCSQALAAIQAEAVDWAQRQGPSCRKGAQVPRLGTWSASTSSSRAQASLRWRLPAAPPPTSGAALEEWSAIHFLGGLRSSEPLLEVSMVTVLLPMVTVDHWGMHVLLCVVHNALIKETGDCIATRLCKWLSGGRTFEEGSDMKGKKLEVLEGIDIYFLCINHVVEYFTLHHVVYTFMTCGMQQRLSALTILNGPLAYVLLVTMNDGLYYAFHHTAHRRALYPQMHKQHHRNFVPWRGVADATNLHPLEQIAGITVFVTSLKVVSTLFGLHEAAGACFTISWAFMNIANHLTFDSQFHLPVPFPSYPQDHQMHHRMPMCNYSKLSSLFDRLFGTFQPYRPLGGNGMVPKKLDRPYWVPSVTSVGALAVALPGFAVLLEAFQAGSDFASADFSKLCGPVAVLALAMISCAAARSGPERSVEAVEEQTSQASHQD</sequence>
<reference evidence="8" key="1">
    <citation type="submission" date="2021-02" db="EMBL/GenBank/DDBJ databases">
        <authorList>
            <person name="Dougan E. K."/>
            <person name="Rhodes N."/>
            <person name="Thang M."/>
            <person name="Chan C."/>
        </authorList>
    </citation>
    <scope>NUCLEOTIDE SEQUENCE</scope>
</reference>
<keyword evidence="2 6" id="KW-0812">Transmembrane</keyword>
<dbReference type="InterPro" id="IPR006694">
    <property type="entry name" value="Fatty_acid_hydroxylase"/>
</dbReference>
<evidence type="ECO:0000256" key="3">
    <source>
        <dbReference type="ARBA" id="ARBA00022989"/>
    </source>
</evidence>
<feature type="transmembrane region" description="Helical" evidence="6">
    <location>
        <begin position="434"/>
        <end position="458"/>
    </location>
</feature>
<organism evidence="8 9">
    <name type="scientific">Polarella glacialis</name>
    <name type="common">Dinoflagellate</name>
    <dbReference type="NCBI Taxonomy" id="89957"/>
    <lineage>
        <taxon>Eukaryota</taxon>
        <taxon>Sar</taxon>
        <taxon>Alveolata</taxon>
        <taxon>Dinophyceae</taxon>
        <taxon>Suessiales</taxon>
        <taxon>Suessiaceae</taxon>
        <taxon>Polarella</taxon>
    </lineage>
</organism>
<comment type="caution">
    <text evidence="8">The sequence shown here is derived from an EMBL/GenBank/DDBJ whole genome shotgun (WGS) entry which is preliminary data.</text>
</comment>
<dbReference type="GO" id="GO:0008610">
    <property type="term" value="P:lipid biosynthetic process"/>
    <property type="evidence" value="ECO:0007669"/>
    <property type="project" value="InterPro"/>
</dbReference>
<dbReference type="GO" id="GO:0016020">
    <property type="term" value="C:membrane"/>
    <property type="evidence" value="ECO:0007669"/>
    <property type="project" value="UniProtKB-SubCell"/>
</dbReference>
<evidence type="ECO:0000256" key="5">
    <source>
        <dbReference type="SAM" id="MobiDB-lite"/>
    </source>
</evidence>
<dbReference type="InterPro" id="IPR050307">
    <property type="entry name" value="Sterol_Desaturase_Related"/>
</dbReference>
<evidence type="ECO:0000256" key="6">
    <source>
        <dbReference type="SAM" id="Phobius"/>
    </source>
</evidence>
<dbReference type="PANTHER" id="PTHR11863">
    <property type="entry name" value="STEROL DESATURASE"/>
    <property type="match status" value="1"/>
</dbReference>
<feature type="non-terminal residue" evidence="8">
    <location>
        <position position="512"/>
    </location>
</feature>
<gene>
    <name evidence="8" type="ORF">PGLA2088_LOCUS49297</name>
</gene>
<feature type="domain" description="Fatty acid hydroxylase" evidence="7">
    <location>
        <begin position="278"/>
        <end position="413"/>
    </location>
</feature>
<name>A0A813LUK8_POLGL</name>
<dbReference type="Proteomes" id="UP000626109">
    <property type="component" value="Unassembled WGS sequence"/>
</dbReference>